<dbReference type="EMBL" id="AHAT01017590">
    <property type="status" value="NOT_ANNOTATED_CDS"/>
    <property type="molecule type" value="Genomic_DNA"/>
</dbReference>
<keyword evidence="4 17" id="KW-0812">Transmembrane</keyword>
<keyword evidence="11" id="KW-0458">Lysosome</keyword>
<dbReference type="GeneTree" id="ENSGT00390000015821"/>
<comment type="similarity">
    <text evidence="3">Belongs to the VOPP1/ECOP family.</text>
</comment>
<keyword evidence="20" id="KW-1185">Reference proteome</keyword>
<name>W5MXJ0_LEPOC</name>
<dbReference type="Proteomes" id="UP000018468">
    <property type="component" value="Linkage group LG9"/>
</dbReference>
<keyword evidence="5 18" id="KW-0732">Signal</keyword>
<dbReference type="InParanoid" id="W5MXJ0"/>
<dbReference type="EMBL" id="AHAT01017591">
    <property type="status" value="NOT_ANNOTATED_CDS"/>
    <property type="molecule type" value="Genomic_DNA"/>
</dbReference>
<dbReference type="OrthoDB" id="6629737at2759"/>
<comment type="subcellular location">
    <subcellularLocation>
        <location evidence="1">Cytoplasmic vesicle membrane</location>
        <topology evidence="1">Single-pass type I membrane protein</topology>
    </subcellularLocation>
    <subcellularLocation>
        <location evidence="13">Late endosome membrane</location>
        <topology evidence="13">Single-pass membrane protein</topology>
    </subcellularLocation>
    <subcellularLocation>
        <location evidence="2">Lysosome membrane</location>
        <topology evidence="2">Single-pass membrane protein</topology>
    </subcellularLocation>
</comment>
<evidence type="ECO:0000256" key="16">
    <source>
        <dbReference type="SAM" id="MobiDB-lite"/>
    </source>
</evidence>
<evidence type="ECO:0000256" key="3">
    <source>
        <dbReference type="ARBA" id="ARBA00006655"/>
    </source>
</evidence>
<evidence type="ECO:0000256" key="2">
    <source>
        <dbReference type="ARBA" id="ARBA00004363"/>
    </source>
</evidence>
<dbReference type="EMBL" id="AHAT01017587">
    <property type="status" value="NOT_ANNOTATED_CDS"/>
    <property type="molecule type" value="Genomic_DNA"/>
</dbReference>
<evidence type="ECO:0000256" key="17">
    <source>
        <dbReference type="SAM" id="Phobius"/>
    </source>
</evidence>
<dbReference type="EMBL" id="AHAT01017592">
    <property type="status" value="NOT_ANNOTATED_CDS"/>
    <property type="molecule type" value="Genomic_DNA"/>
</dbReference>
<evidence type="ECO:0000256" key="18">
    <source>
        <dbReference type="SAM" id="SignalP"/>
    </source>
</evidence>
<dbReference type="PANTHER" id="PTHR14971">
    <property type="entry name" value="VESICULAR, OVEREXPRESSED IN CANCER, PROSURVIVAL PROTEIN 1"/>
    <property type="match status" value="1"/>
</dbReference>
<dbReference type="OMA" id="FLECIEA"/>
<evidence type="ECO:0000256" key="14">
    <source>
        <dbReference type="ARBA" id="ARBA00035708"/>
    </source>
</evidence>
<dbReference type="FunCoup" id="W5MXJ0">
    <property type="interactions" value="542"/>
</dbReference>
<feature type="region of interest" description="Disordered" evidence="16">
    <location>
        <begin position="135"/>
        <end position="173"/>
    </location>
</feature>
<evidence type="ECO:0000256" key="4">
    <source>
        <dbReference type="ARBA" id="ARBA00022692"/>
    </source>
</evidence>
<keyword evidence="8" id="KW-0805">Transcription regulation</keyword>
<keyword evidence="6" id="KW-0967">Endosome</keyword>
<protein>
    <recommendedName>
        <fullName evidence="14">WW domain binding protein VOPP1</fullName>
    </recommendedName>
    <alternativeName>
        <fullName evidence="15">Vesicular, overexpressed in cancer, prosurvival protein 1</fullName>
    </alternativeName>
</protein>
<accession>W5MXJ0</accession>
<dbReference type="RefSeq" id="XP_015209822.1">
    <property type="nucleotide sequence ID" value="XM_015354336.1"/>
</dbReference>
<feature type="compositionally biased region" description="Pro residues" evidence="16">
    <location>
        <begin position="142"/>
        <end position="159"/>
    </location>
</feature>
<reference evidence="20" key="1">
    <citation type="submission" date="2011-12" db="EMBL/GenBank/DDBJ databases">
        <title>The Draft Genome of Lepisosteus oculatus.</title>
        <authorList>
            <consortium name="The Broad Institute Genome Assembly &amp; Analysis Group"/>
            <consortium name="Computational R&amp;D Group"/>
            <consortium name="and Sequencing Platform"/>
            <person name="Di Palma F."/>
            <person name="Alfoldi J."/>
            <person name="Johnson J."/>
            <person name="Berlin A."/>
            <person name="Gnerre S."/>
            <person name="Jaffe D."/>
            <person name="MacCallum I."/>
            <person name="Young S."/>
            <person name="Walker B.J."/>
            <person name="Lander E.S."/>
            <person name="Lindblad-Toh K."/>
        </authorList>
    </citation>
    <scope>NUCLEOTIDE SEQUENCE [LARGE SCALE GENOMIC DNA]</scope>
</reference>
<evidence type="ECO:0000256" key="7">
    <source>
        <dbReference type="ARBA" id="ARBA00022989"/>
    </source>
</evidence>
<evidence type="ECO:0000256" key="6">
    <source>
        <dbReference type="ARBA" id="ARBA00022753"/>
    </source>
</evidence>
<dbReference type="EMBL" id="AHAT01017588">
    <property type="status" value="NOT_ANNOTATED_CDS"/>
    <property type="molecule type" value="Genomic_DNA"/>
</dbReference>
<dbReference type="Ensembl" id="ENSLOCT00000013127.1">
    <property type="protein sequence ID" value="ENSLOCP00000013099.1"/>
    <property type="gene ID" value="ENSLOCG00000010696.1"/>
</dbReference>
<evidence type="ECO:0000256" key="11">
    <source>
        <dbReference type="ARBA" id="ARBA00023228"/>
    </source>
</evidence>
<dbReference type="GO" id="GO:0005765">
    <property type="term" value="C:lysosomal membrane"/>
    <property type="evidence" value="ECO:0007669"/>
    <property type="project" value="UniProtKB-SubCell"/>
</dbReference>
<keyword evidence="10" id="KW-0804">Transcription</keyword>
<dbReference type="AlphaFoldDB" id="W5MXJ0"/>
<dbReference type="GO" id="GO:0031902">
    <property type="term" value="C:late endosome membrane"/>
    <property type="evidence" value="ECO:0007669"/>
    <property type="project" value="UniProtKB-SubCell"/>
</dbReference>
<proteinExistence type="inferred from homology"/>
<dbReference type="eggNOG" id="ENOG502RYIF">
    <property type="taxonomic scope" value="Eukaryota"/>
</dbReference>
<reference evidence="19" key="3">
    <citation type="submission" date="2025-09" db="UniProtKB">
        <authorList>
            <consortium name="Ensembl"/>
        </authorList>
    </citation>
    <scope>IDENTIFICATION</scope>
</reference>
<dbReference type="Bgee" id="ENSLOCG00000010696">
    <property type="expression patterns" value="Expressed in muscle tissue and 11 other cell types or tissues"/>
</dbReference>
<evidence type="ECO:0000256" key="9">
    <source>
        <dbReference type="ARBA" id="ARBA00023136"/>
    </source>
</evidence>
<evidence type="ECO:0000313" key="19">
    <source>
        <dbReference type="Ensembl" id="ENSLOCP00000013099.1"/>
    </source>
</evidence>
<evidence type="ECO:0000313" key="20">
    <source>
        <dbReference type="Proteomes" id="UP000018468"/>
    </source>
</evidence>
<dbReference type="PANTHER" id="PTHR14971:SF2">
    <property type="entry name" value="VESICULAR, OVEREXPRESSED IN CANCER, PROSURVIVAL PROTEIN 1"/>
    <property type="match status" value="1"/>
</dbReference>
<keyword evidence="9 17" id="KW-0472">Membrane</keyword>
<organism evidence="19 20">
    <name type="scientific">Lepisosteus oculatus</name>
    <name type="common">Spotted gar</name>
    <dbReference type="NCBI Taxonomy" id="7918"/>
    <lineage>
        <taxon>Eukaryota</taxon>
        <taxon>Metazoa</taxon>
        <taxon>Chordata</taxon>
        <taxon>Craniata</taxon>
        <taxon>Vertebrata</taxon>
        <taxon>Euteleostomi</taxon>
        <taxon>Actinopterygii</taxon>
        <taxon>Neopterygii</taxon>
        <taxon>Holostei</taxon>
        <taxon>Semionotiformes</taxon>
        <taxon>Lepisosteidae</taxon>
        <taxon>Lepisosteus</taxon>
    </lineage>
</organism>
<dbReference type="GO" id="GO:0031090">
    <property type="term" value="C:organelle membrane"/>
    <property type="evidence" value="ECO:0000318"/>
    <property type="project" value="GO_Central"/>
</dbReference>
<feature type="signal peptide" evidence="18">
    <location>
        <begin position="1"/>
        <end position="21"/>
    </location>
</feature>
<keyword evidence="12" id="KW-0968">Cytoplasmic vesicle</keyword>
<evidence type="ECO:0000256" key="1">
    <source>
        <dbReference type="ARBA" id="ARBA00004358"/>
    </source>
</evidence>
<dbReference type="STRING" id="7918.ENSLOCP00000013099"/>
<evidence type="ECO:0000256" key="8">
    <source>
        <dbReference type="ARBA" id="ARBA00023015"/>
    </source>
</evidence>
<dbReference type="EMBL" id="AHAT01017589">
    <property type="status" value="NOT_ANNOTATED_CDS"/>
    <property type="molecule type" value="Genomic_DNA"/>
</dbReference>
<evidence type="ECO:0000256" key="12">
    <source>
        <dbReference type="ARBA" id="ARBA00023329"/>
    </source>
</evidence>
<evidence type="ECO:0000256" key="13">
    <source>
        <dbReference type="ARBA" id="ARBA00035628"/>
    </source>
</evidence>
<reference evidence="19" key="2">
    <citation type="submission" date="2025-08" db="UniProtKB">
        <authorList>
            <consortium name="Ensembl"/>
        </authorList>
    </citation>
    <scope>IDENTIFICATION</scope>
</reference>
<evidence type="ECO:0000256" key="5">
    <source>
        <dbReference type="ARBA" id="ARBA00022729"/>
    </source>
</evidence>
<dbReference type="PRINTS" id="PR02068">
    <property type="entry name" value="VOPPROTEIN1"/>
</dbReference>
<dbReference type="InterPro" id="IPR026229">
    <property type="entry name" value="VOPP1"/>
</dbReference>
<evidence type="ECO:0000256" key="15">
    <source>
        <dbReference type="ARBA" id="ARBA00035715"/>
    </source>
</evidence>
<feature type="chain" id="PRO_5004866713" description="WW domain binding protein VOPP1" evidence="18">
    <location>
        <begin position="22"/>
        <end position="173"/>
    </location>
</feature>
<evidence type="ECO:0000256" key="10">
    <source>
        <dbReference type="ARBA" id="ARBA00023163"/>
    </source>
</evidence>
<keyword evidence="7 17" id="KW-1133">Transmembrane helix</keyword>
<sequence>MKKRHSGIILIIWIFLECIEAKKYCWYFEGGYPIYFICRSYEDCCGTRCCVRALSFQRLWYFWLLLMMGVLFCCGAGFFIRRRMYPSPLNDEPAFNVSFTRQPVSTTPGSQQPGTQHYGDPGGLVMNPIAPALQVQPNSPHLIPPYPPPPSYCNQPPPSYEQVLKASEKKQSS</sequence>
<dbReference type="CTD" id="101885019"/>
<dbReference type="GeneID" id="102697306"/>
<dbReference type="HOGENOM" id="CLU_1694909_0_0_1"/>
<dbReference type="EMBL" id="AHAT01017593">
    <property type="status" value="NOT_ANNOTATED_CDS"/>
    <property type="molecule type" value="Genomic_DNA"/>
</dbReference>
<feature type="transmembrane region" description="Helical" evidence="17">
    <location>
        <begin position="60"/>
        <end position="80"/>
    </location>
</feature>